<dbReference type="PANTHER" id="PTHR43459:SF1">
    <property type="entry name" value="EG:BACN32G11.4 PROTEIN"/>
    <property type="match status" value="1"/>
</dbReference>
<dbReference type="Gene3D" id="3.90.226.10">
    <property type="entry name" value="2-enoyl-CoA Hydratase, Chain A, domain 1"/>
    <property type="match status" value="1"/>
</dbReference>
<evidence type="ECO:0000313" key="3">
    <source>
        <dbReference type="Proteomes" id="UP000277424"/>
    </source>
</evidence>
<protein>
    <submittedName>
        <fullName evidence="2">Enoyl-CoA hydratase/carnithine racemase</fullName>
    </submittedName>
</protein>
<dbReference type="EMBL" id="RBIG01000001">
    <property type="protein sequence ID" value="RKQ73731.1"/>
    <property type="molecule type" value="Genomic_DNA"/>
</dbReference>
<dbReference type="GO" id="GO:0003824">
    <property type="term" value="F:catalytic activity"/>
    <property type="evidence" value="ECO:0007669"/>
    <property type="project" value="UniProtKB-ARBA"/>
</dbReference>
<dbReference type="SUPFAM" id="SSF52096">
    <property type="entry name" value="ClpP/crotonase"/>
    <property type="match status" value="1"/>
</dbReference>
<proteinExistence type="inferred from homology"/>
<dbReference type="CDD" id="cd06558">
    <property type="entry name" value="crotonase-like"/>
    <property type="match status" value="1"/>
</dbReference>
<dbReference type="Pfam" id="PF00378">
    <property type="entry name" value="ECH_1"/>
    <property type="match status" value="1"/>
</dbReference>
<organism evidence="2 3">
    <name type="scientific">Oceanibaculum indicum</name>
    <dbReference type="NCBI Taxonomy" id="526216"/>
    <lineage>
        <taxon>Bacteria</taxon>
        <taxon>Pseudomonadati</taxon>
        <taxon>Pseudomonadota</taxon>
        <taxon>Alphaproteobacteria</taxon>
        <taxon>Rhodospirillales</taxon>
        <taxon>Oceanibaculaceae</taxon>
        <taxon>Oceanibaculum</taxon>
    </lineage>
</organism>
<comment type="caution">
    <text evidence="2">The sequence shown here is derived from an EMBL/GenBank/DDBJ whole genome shotgun (WGS) entry which is preliminary data.</text>
</comment>
<evidence type="ECO:0000313" key="2">
    <source>
        <dbReference type="EMBL" id="RKQ73731.1"/>
    </source>
</evidence>
<dbReference type="RefSeq" id="WP_121218760.1">
    <property type="nucleotide sequence ID" value="NZ_RBIG01000001.1"/>
</dbReference>
<comment type="similarity">
    <text evidence="1">Belongs to the enoyl-CoA hydratase/isomerase family.</text>
</comment>
<dbReference type="OrthoDB" id="9781757at2"/>
<accession>A0A420WRP6</accession>
<sequence length="258" mass="27780">MAEQQAQVLRESRDGDIAILTLDNPARRNALSLEMRLKLTEALRRLDGDSEVRALVLTGTGGHFCAGGDIAGQGSGSLTDGRERFRMTHEMVRLLVRCSKPSIAAVEGWAAGAGLSLALLCDSVVAGEGAKFSAPFGKVGLIADLGLLHTLPRRIGEGRARQMLLYGETMEAKEALATGLVDRLAPDGGVLEAALERARLLAAAAPLPQQLTRQYLWRGLDEALDWEREAQAALMTTEDHAEGRNAFLEKRAPRFAGR</sequence>
<gene>
    <name evidence="2" type="ORF">BCL74_1522</name>
</gene>
<dbReference type="InterPro" id="IPR029045">
    <property type="entry name" value="ClpP/crotonase-like_dom_sf"/>
</dbReference>
<dbReference type="AlphaFoldDB" id="A0A420WRP6"/>
<dbReference type="InterPro" id="IPR014748">
    <property type="entry name" value="Enoyl-CoA_hydra_C"/>
</dbReference>
<dbReference type="InterPro" id="IPR001753">
    <property type="entry name" value="Enoyl-CoA_hydra/iso"/>
</dbReference>
<evidence type="ECO:0000256" key="1">
    <source>
        <dbReference type="ARBA" id="ARBA00005254"/>
    </source>
</evidence>
<reference evidence="2 3" key="1">
    <citation type="submission" date="2018-10" db="EMBL/GenBank/DDBJ databases">
        <title>Comparative analysis of microorganisms from saline springs in Andes Mountain Range, Colombia.</title>
        <authorList>
            <person name="Rubin E."/>
        </authorList>
    </citation>
    <scope>NUCLEOTIDE SEQUENCE [LARGE SCALE GENOMIC DNA]</scope>
    <source>
        <strain evidence="2 3">USBA 36</strain>
    </source>
</reference>
<dbReference type="Gene3D" id="1.10.12.10">
    <property type="entry name" value="Lyase 2-enoyl-coa Hydratase, Chain A, domain 2"/>
    <property type="match status" value="1"/>
</dbReference>
<dbReference type="PANTHER" id="PTHR43459">
    <property type="entry name" value="ENOYL-COA HYDRATASE"/>
    <property type="match status" value="1"/>
</dbReference>
<name>A0A420WRP6_9PROT</name>
<dbReference type="Proteomes" id="UP000277424">
    <property type="component" value="Unassembled WGS sequence"/>
</dbReference>